<organism evidence="1 2">
    <name type="scientific">Wandonia haliotis</name>
    <dbReference type="NCBI Taxonomy" id="574963"/>
    <lineage>
        <taxon>Bacteria</taxon>
        <taxon>Pseudomonadati</taxon>
        <taxon>Bacteroidota</taxon>
        <taxon>Flavobacteriia</taxon>
        <taxon>Flavobacteriales</taxon>
        <taxon>Crocinitomicaceae</taxon>
        <taxon>Wandonia</taxon>
    </lineage>
</organism>
<dbReference type="RefSeq" id="WP_343787760.1">
    <property type="nucleotide sequence ID" value="NZ_BAAAFH010000011.1"/>
</dbReference>
<gene>
    <name evidence="1" type="ORF">GCM10009118_22630</name>
</gene>
<reference evidence="1 2" key="1">
    <citation type="journal article" date="2019" name="Int. J. Syst. Evol. Microbiol.">
        <title>The Global Catalogue of Microorganisms (GCM) 10K type strain sequencing project: providing services to taxonomists for standard genome sequencing and annotation.</title>
        <authorList>
            <consortium name="The Broad Institute Genomics Platform"/>
            <consortium name="The Broad Institute Genome Sequencing Center for Infectious Disease"/>
            <person name="Wu L."/>
            <person name="Ma J."/>
        </authorList>
    </citation>
    <scope>NUCLEOTIDE SEQUENCE [LARGE SCALE GENOMIC DNA]</scope>
    <source>
        <strain evidence="1 2">JCM 16083</strain>
    </source>
</reference>
<name>A0ABN1MR91_9FLAO</name>
<keyword evidence="2" id="KW-1185">Reference proteome</keyword>
<sequence>MDTYFKALVGILQKVTDTIKTLYIKRVLDMKEVDIDIAIRHFAEFMNESWASVMPLLEDRSYTTNESSIADWLQLNWEILVERKVLKLNQYLEVYGEGADFNGASSRITDVSILPNYAVKVRFGKEVYDFLNDESVFITDSDFIEFVSFKDGFYQREPNFEFVLLEDNSGLERVVPIEEVKFDLEEIG</sequence>
<dbReference type="Proteomes" id="UP001501126">
    <property type="component" value="Unassembled WGS sequence"/>
</dbReference>
<comment type="caution">
    <text evidence="1">The sequence shown here is derived from an EMBL/GenBank/DDBJ whole genome shotgun (WGS) entry which is preliminary data.</text>
</comment>
<evidence type="ECO:0000313" key="2">
    <source>
        <dbReference type="Proteomes" id="UP001501126"/>
    </source>
</evidence>
<protein>
    <submittedName>
        <fullName evidence="1">Uncharacterized protein</fullName>
    </submittedName>
</protein>
<dbReference type="EMBL" id="BAAAFH010000011">
    <property type="protein sequence ID" value="GAA0875854.1"/>
    <property type="molecule type" value="Genomic_DNA"/>
</dbReference>
<accession>A0ABN1MR91</accession>
<proteinExistence type="predicted"/>
<evidence type="ECO:0000313" key="1">
    <source>
        <dbReference type="EMBL" id="GAA0875854.1"/>
    </source>
</evidence>